<dbReference type="RefSeq" id="WP_286337482.1">
    <property type="nucleotide sequence ID" value="NZ_AP027370.1"/>
</dbReference>
<keyword evidence="2" id="KW-1185">Reference proteome</keyword>
<dbReference type="Proteomes" id="UP001321445">
    <property type="component" value="Chromosome"/>
</dbReference>
<evidence type="ECO:0000313" key="2">
    <source>
        <dbReference type="Proteomes" id="UP001321445"/>
    </source>
</evidence>
<dbReference type="PROSITE" id="PS51257">
    <property type="entry name" value="PROKAR_LIPOPROTEIN"/>
    <property type="match status" value="1"/>
</dbReference>
<accession>A0ABM8FJ18</accession>
<evidence type="ECO:0000313" key="1">
    <source>
        <dbReference type="EMBL" id="BDY12281.1"/>
    </source>
</evidence>
<dbReference type="InterPro" id="IPR015943">
    <property type="entry name" value="WD40/YVTN_repeat-like_dom_sf"/>
</dbReference>
<dbReference type="Gene3D" id="2.130.10.10">
    <property type="entry name" value="YVTN repeat-like/Quinoprotein amine dehydrogenase"/>
    <property type="match status" value="1"/>
</dbReference>
<proteinExistence type="predicted"/>
<sequence length="336" mass="37480">MIRSSVFSFLLLLFALLGTGCSEKNYFEPETIEGVVNYDGELPAKIVEIGYDSATLANGQVITEEGLLSYHLPKGYRYIAQSGPLVAAAGDCKPNIIFNTETNSSDTIDLPRRLLAALFIPGTDAIAFLIEGNSYGIYDYKAKKTIVKYGSDPALTADIRIASPMMLEQLVLIPTLDGKLVILNKNNGAKVREIVVGKGEEFNNIIFLDVIGNRLVAATPHRIISVSPKLMDAQTLEISHVLFLEDGIYILSKEGTIYHCDTDLKILQSRKFPFAHFVGAIYGEFIYLIEKQGYIIATDPVLASENVFEIPDEIDDWFFATKDTLYYEKYYFKLHQ</sequence>
<gene>
    <name evidence="1" type="ORF">HCR_05930</name>
</gene>
<dbReference type="EMBL" id="AP027370">
    <property type="protein sequence ID" value="BDY12281.1"/>
    <property type="molecule type" value="Genomic_DNA"/>
</dbReference>
<organism evidence="1 2">
    <name type="scientific">Hydrogenimonas cancrithermarum</name>
    <dbReference type="NCBI Taxonomy" id="2993563"/>
    <lineage>
        <taxon>Bacteria</taxon>
        <taxon>Pseudomonadati</taxon>
        <taxon>Campylobacterota</taxon>
        <taxon>Epsilonproteobacteria</taxon>
        <taxon>Campylobacterales</taxon>
        <taxon>Hydrogenimonadaceae</taxon>
        <taxon>Hydrogenimonas</taxon>
    </lineage>
</organism>
<reference evidence="1 2" key="1">
    <citation type="submission" date="2023-03" db="EMBL/GenBank/DDBJ databases">
        <title>Description of Hydrogenimonas sp. ISO32.</title>
        <authorList>
            <person name="Mino S."/>
            <person name="Fukazawa S."/>
            <person name="Sawabe T."/>
        </authorList>
    </citation>
    <scope>NUCLEOTIDE SEQUENCE [LARGE SCALE GENOMIC DNA]</scope>
    <source>
        <strain evidence="1 2">ISO32</strain>
    </source>
</reference>
<name>A0ABM8FJ18_9BACT</name>
<keyword evidence="1" id="KW-0449">Lipoprotein</keyword>
<protein>
    <submittedName>
        <fullName evidence="1">Lipoprotein</fullName>
    </submittedName>
</protein>